<dbReference type="GO" id="GO:0016887">
    <property type="term" value="F:ATP hydrolysis activity"/>
    <property type="evidence" value="ECO:0007669"/>
    <property type="project" value="InterPro"/>
</dbReference>
<feature type="transmembrane region" description="Helical" evidence="14">
    <location>
        <begin position="27"/>
        <end position="47"/>
    </location>
</feature>
<dbReference type="InterPro" id="IPR017871">
    <property type="entry name" value="ABC_transporter-like_CS"/>
</dbReference>
<keyword evidence="4" id="KW-0813">Transport</keyword>
<evidence type="ECO:0000256" key="10">
    <source>
        <dbReference type="ARBA" id="ARBA00022989"/>
    </source>
</evidence>
<gene>
    <name evidence="17" type="ORF">H5410_018554</name>
</gene>
<feature type="transmembrane region" description="Helical" evidence="14">
    <location>
        <begin position="425"/>
        <end position="448"/>
    </location>
</feature>
<dbReference type="CDD" id="cd03250">
    <property type="entry name" value="ABCC_MRP_domain1"/>
    <property type="match status" value="1"/>
</dbReference>
<accession>A0A9J6A327</accession>
<evidence type="ECO:0000256" key="6">
    <source>
        <dbReference type="ARBA" id="ARBA00022737"/>
    </source>
</evidence>
<dbReference type="PANTHER" id="PTHR24223:SF330">
    <property type="entry name" value="ATP-BINDING CASSETTE SUB-FAMILY C MEMBER 10"/>
    <property type="match status" value="1"/>
</dbReference>
<evidence type="ECO:0000256" key="9">
    <source>
        <dbReference type="ARBA" id="ARBA00022967"/>
    </source>
</evidence>
<dbReference type="GO" id="GO:0016020">
    <property type="term" value="C:membrane"/>
    <property type="evidence" value="ECO:0007669"/>
    <property type="project" value="UniProtKB-SubCell"/>
</dbReference>
<dbReference type="EMBL" id="JACXVP010000003">
    <property type="protein sequence ID" value="KAG5618730.1"/>
    <property type="molecule type" value="Genomic_DNA"/>
</dbReference>
<dbReference type="Pfam" id="PF00005">
    <property type="entry name" value="ABC_tran"/>
    <property type="match status" value="1"/>
</dbReference>
<dbReference type="InterPro" id="IPR027417">
    <property type="entry name" value="P-loop_NTPase"/>
</dbReference>
<reference evidence="17 18" key="1">
    <citation type="submission" date="2020-09" db="EMBL/GenBank/DDBJ databases">
        <title>De no assembly of potato wild relative species, Solanum commersonii.</title>
        <authorList>
            <person name="Cho K."/>
        </authorList>
    </citation>
    <scope>NUCLEOTIDE SEQUENCE [LARGE SCALE GENOMIC DNA]</scope>
    <source>
        <strain evidence="17">LZ3.2</strain>
        <tissue evidence="17">Leaf</tissue>
    </source>
</reference>
<feature type="domain" description="ABC transporter" evidence="15">
    <location>
        <begin position="613"/>
        <end position="838"/>
    </location>
</feature>
<feature type="transmembrane region" description="Helical" evidence="14">
    <location>
        <begin position="1170"/>
        <end position="1189"/>
    </location>
</feature>
<dbReference type="PROSITE" id="PS50893">
    <property type="entry name" value="ABC_TRANSPORTER_2"/>
    <property type="match status" value="1"/>
</dbReference>
<evidence type="ECO:0000256" key="14">
    <source>
        <dbReference type="SAM" id="Phobius"/>
    </source>
</evidence>
<evidence type="ECO:0000256" key="5">
    <source>
        <dbReference type="ARBA" id="ARBA00022692"/>
    </source>
</evidence>
<dbReference type="CDD" id="cd18598">
    <property type="entry name" value="ABC_6TM_MRP7_D1_like"/>
    <property type="match status" value="1"/>
</dbReference>
<keyword evidence="5 14" id="KW-0812">Transmembrane</keyword>
<evidence type="ECO:0000313" key="18">
    <source>
        <dbReference type="Proteomes" id="UP000824120"/>
    </source>
</evidence>
<feature type="transmembrane region" description="Helical" evidence="14">
    <location>
        <begin position="59"/>
        <end position="85"/>
    </location>
</feature>
<comment type="subcellular location">
    <subcellularLocation>
        <location evidence="1">Membrane</location>
        <topology evidence="1">Multi-pass membrane protein</topology>
    </subcellularLocation>
</comment>
<evidence type="ECO:0000313" key="17">
    <source>
        <dbReference type="EMBL" id="KAG5618730.1"/>
    </source>
</evidence>
<dbReference type="Gene3D" id="3.40.50.300">
    <property type="entry name" value="P-loop containing nucleotide triphosphate hydrolases"/>
    <property type="match status" value="1"/>
</dbReference>
<keyword evidence="18" id="KW-1185">Reference proteome</keyword>
<name>A0A9J6A327_SOLCO</name>
<evidence type="ECO:0000259" key="16">
    <source>
        <dbReference type="PROSITE" id="PS50929"/>
    </source>
</evidence>
<feature type="transmembrane region" description="Helical" evidence="14">
    <location>
        <begin position="511"/>
        <end position="531"/>
    </location>
</feature>
<dbReference type="SUPFAM" id="SSF90123">
    <property type="entry name" value="ABC transporter transmembrane region"/>
    <property type="match status" value="2"/>
</dbReference>
<dbReference type="Pfam" id="PF00664">
    <property type="entry name" value="ABC_membrane"/>
    <property type="match status" value="2"/>
</dbReference>
<dbReference type="FunFam" id="1.20.1560.10:FF:000002">
    <property type="entry name" value="ABC transporter C family member 5"/>
    <property type="match status" value="1"/>
</dbReference>
<dbReference type="OrthoDB" id="6500128at2759"/>
<dbReference type="InterPro" id="IPR011527">
    <property type="entry name" value="ABC1_TM_dom"/>
</dbReference>
<feature type="transmembrane region" description="Helical" evidence="14">
    <location>
        <begin position="1140"/>
        <end position="1158"/>
    </location>
</feature>
<dbReference type="AlphaFoldDB" id="A0A9J6A327"/>
<dbReference type="Gene3D" id="1.20.1560.10">
    <property type="entry name" value="ABC transporter type 1, transmembrane domain"/>
    <property type="match status" value="2"/>
</dbReference>
<evidence type="ECO:0000259" key="15">
    <source>
        <dbReference type="PROSITE" id="PS50893"/>
    </source>
</evidence>
<protein>
    <recommendedName>
        <fullName evidence="3">ABC-type xenobiotic transporter</fullName>
        <ecNumber evidence="3">7.6.2.2</ecNumber>
    </recommendedName>
</protein>
<keyword evidence="7" id="KW-0547">Nucleotide-binding</keyword>
<keyword evidence="6" id="KW-0677">Repeat</keyword>
<keyword evidence="11 14" id="KW-0472">Membrane</keyword>
<comment type="similarity">
    <text evidence="2">Belongs to the ABC transporter superfamily. ABCC family. Conjugate transporter (TC 3.A.1.208) subfamily.</text>
</comment>
<dbReference type="InterPro" id="IPR050173">
    <property type="entry name" value="ABC_transporter_C-like"/>
</dbReference>
<proteinExistence type="inferred from homology"/>
<dbReference type="FunFam" id="3.40.50.300:FF:000997">
    <property type="entry name" value="Multidrug resistance-associated protein 1"/>
    <property type="match status" value="1"/>
</dbReference>
<evidence type="ECO:0000256" key="2">
    <source>
        <dbReference type="ARBA" id="ARBA00009726"/>
    </source>
</evidence>
<feature type="transmembrane region" description="Helical" evidence="14">
    <location>
        <begin position="1023"/>
        <end position="1056"/>
    </location>
</feature>
<dbReference type="SMART" id="SM00382">
    <property type="entry name" value="AAA"/>
    <property type="match status" value="1"/>
</dbReference>
<dbReference type="EC" id="7.6.2.2" evidence="3"/>
<evidence type="ECO:0000256" key="4">
    <source>
        <dbReference type="ARBA" id="ARBA00022448"/>
    </source>
</evidence>
<sequence length="1231" mass="138021">MELMKLICPDSPYVWNSDGVSECFSNLVLGFGANILTIVLVAAIGAGKRSVKDGNRVSVLAKVFLHLIPALGASMALCDMVVLIIKMLDSSQVQYHEWLFRFSQFSVWATILLVLKCGYCYVVCCNPILCVWWMLKFLLLVPHLQRDFTSLQVLLCLKEGFTALVDISFGVLIIITRSTTRPQSSSCMEEELLLPRKMDTGQGSSRGVSKGIICNCWDLIAFKSIKPVLECGVKRQLDYEDLLELPTDMDPSSCHTLLSTCWKAQQRNEYSHPSLIKTICRAYGWQYFRLGLLKVLNDCLSFAGPVLLNKLIRFLQQGSRDYGGYILALSLGLSSVLKSFLDTQYTFHLSKLKLKLRSSIMSLIYGKCLSVSLAERSKFSEGEIQTFMSVDADRIVNLCNSFHDMWSLPLQIGIALYLLYTQVKFAFLSGIAITILLIPVNKWIANVIAKATKSMMEQKDERIRMTAEILTHIRTLKMYGWELLFGSWLMHTRSEEVKYLSTRKYLDSWCVFFWATTPTLFSLFTFGLYTLMGHQLDAATVFTCVALFNNLISPLNSFPWVINGLIDAAISSRRLCKYLSCFEQETNMEQPNNCSVFSCSNKQNELQDAAVVIHDASCTWSSSDQKEIDLVVDPVNLLIPKGLLVAVVGEVGSGKSSLLNLILGETRLINGSVYRNGSIAYVPQVAWILSGTVRDNILFGREYDPRRYSEVLRACSLDFDISRMMGGDMAFVGEKGFNLSGGQRARLALARAVYHDAEIYLLDDILSAVDAHVGCSILHNAILGPPMNQQTRILCTHNIQAISAADLVIVMDKGNVQWVGNPIDFTFPSDVAFSTIDEVSSCSEVQQQDNRSNISSEIQQKTSEGDAICTPDENQGTDESEARKEGKVEVIVYKSYAVFAGWFITVLTCLSAVLMQTSRNGNDMWLSYWVDTSGRNQKPYSTTFYLAILSLFCLANSLLTLVRAFAFAFGGLRAAVKVHDRLLEKLLSAPISFFDLNPTGRIINRLSSDLYTIDDSLPFILNILLANFVGLLGIAVVLSYVQVMFLFLLMPFWYIYRKLQNAKLGHWNRSTSRELRRLDSVSRSPIYASFTETLDGSSTIRGFKSEDLFLLKFNKHLMTYQRTSYSEVIASLWLSLRLQLLAAFIVSFIAVMAVIGSHEYLPINLGTPGLVGLALSYAAPIVSLLGSFLTSFTETEKEMVSVERILQVTKLRYIHKSFITQIEISFLLHIL</sequence>
<feature type="transmembrane region" description="Helical" evidence="14">
    <location>
        <begin position="105"/>
        <end position="135"/>
    </location>
</feature>
<dbReference type="Proteomes" id="UP000824120">
    <property type="component" value="Chromosome 3"/>
</dbReference>
<dbReference type="PANTHER" id="PTHR24223">
    <property type="entry name" value="ATP-BINDING CASSETTE SUB-FAMILY C"/>
    <property type="match status" value="1"/>
</dbReference>
<comment type="caution">
    <text evidence="17">The sequence shown here is derived from an EMBL/GenBank/DDBJ whole genome shotgun (WGS) entry which is preliminary data.</text>
</comment>
<evidence type="ECO:0000256" key="12">
    <source>
        <dbReference type="ARBA" id="ARBA00034018"/>
    </source>
</evidence>
<feature type="transmembrane region" description="Helical" evidence="14">
    <location>
        <begin position="896"/>
        <end position="915"/>
    </location>
</feature>
<evidence type="ECO:0000256" key="7">
    <source>
        <dbReference type="ARBA" id="ARBA00022741"/>
    </source>
</evidence>
<feature type="transmembrane region" description="Helical" evidence="14">
    <location>
        <begin position="944"/>
        <end position="970"/>
    </location>
</feature>
<feature type="compositionally biased region" description="Polar residues" evidence="13">
    <location>
        <begin position="848"/>
        <end position="862"/>
    </location>
</feature>
<keyword evidence="10 14" id="KW-1133">Transmembrane helix</keyword>
<evidence type="ECO:0000256" key="1">
    <source>
        <dbReference type="ARBA" id="ARBA00004141"/>
    </source>
</evidence>
<dbReference type="FunFam" id="1.20.1560.10:FF:000037">
    <property type="entry name" value="ATP-binding cassette subfamily C member 10"/>
    <property type="match status" value="1"/>
</dbReference>
<evidence type="ECO:0000256" key="13">
    <source>
        <dbReference type="SAM" id="MobiDB-lite"/>
    </source>
</evidence>
<dbReference type="PROSITE" id="PS50929">
    <property type="entry name" value="ABC_TM1F"/>
    <property type="match status" value="2"/>
</dbReference>
<dbReference type="GO" id="GO:0008559">
    <property type="term" value="F:ABC-type xenobiotic transporter activity"/>
    <property type="evidence" value="ECO:0007669"/>
    <property type="project" value="UniProtKB-EC"/>
</dbReference>
<feature type="domain" description="ABC transmembrane type-1" evidence="16">
    <location>
        <begin position="292"/>
        <end position="567"/>
    </location>
</feature>
<dbReference type="CDD" id="cd18605">
    <property type="entry name" value="ABC_6TM_MRP7_D2_like"/>
    <property type="match status" value="1"/>
</dbReference>
<comment type="catalytic activity">
    <reaction evidence="12">
        <text>ATP + H2O + xenobioticSide 1 = ADP + phosphate + xenobioticSide 2.</text>
        <dbReference type="EC" id="7.6.2.2"/>
    </reaction>
</comment>
<dbReference type="InterPro" id="IPR003593">
    <property type="entry name" value="AAA+_ATPase"/>
</dbReference>
<keyword evidence="9" id="KW-1278">Translocase</keyword>
<keyword evidence="8" id="KW-0067">ATP-binding</keyword>
<organism evidence="17 18">
    <name type="scientific">Solanum commersonii</name>
    <name type="common">Commerson's wild potato</name>
    <name type="synonym">Commerson's nightshade</name>
    <dbReference type="NCBI Taxonomy" id="4109"/>
    <lineage>
        <taxon>Eukaryota</taxon>
        <taxon>Viridiplantae</taxon>
        <taxon>Streptophyta</taxon>
        <taxon>Embryophyta</taxon>
        <taxon>Tracheophyta</taxon>
        <taxon>Spermatophyta</taxon>
        <taxon>Magnoliopsida</taxon>
        <taxon>eudicotyledons</taxon>
        <taxon>Gunneridae</taxon>
        <taxon>Pentapetalae</taxon>
        <taxon>asterids</taxon>
        <taxon>lamiids</taxon>
        <taxon>Solanales</taxon>
        <taxon>Solanaceae</taxon>
        <taxon>Solanoideae</taxon>
        <taxon>Solaneae</taxon>
        <taxon>Solanum</taxon>
    </lineage>
</organism>
<dbReference type="InterPro" id="IPR036640">
    <property type="entry name" value="ABC1_TM_sf"/>
</dbReference>
<dbReference type="GO" id="GO:0005524">
    <property type="term" value="F:ATP binding"/>
    <property type="evidence" value="ECO:0007669"/>
    <property type="project" value="UniProtKB-KW"/>
</dbReference>
<evidence type="ECO:0000256" key="11">
    <source>
        <dbReference type="ARBA" id="ARBA00023136"/>
    </source>
</evidence>
<feature type="region of interest" description="Disordered" evidence="13">
    <location>
        <begin position="848"/>
        <end position="881"/>
    </location>
</feature>
<evidence type="ECO:0000256" key="3">
    <source>
        <dbReference type="ARBA" id="ARBA00012191"/>
    </source>
</evidence>
<evidence type="ECO:0000256" key="8">
    <source>
        <dbReference type="ARBA" id="ARBA00022840"/>
    </source>
</evidence>
<dbReference type="PROSITE" id="PS00211">
    <property type="entry name" value="ABC_TRANSPORTER_1"/>
    <property type="match status" value="1"/>
</dbReference>
<feature type="domain" description="ABC transmembrane type-1" evidence="16">
    <location>
        <begin position="906"/>
        <end position="1197"/>
    </location>
</feature>
<dbReference type="InterPro" id="IPR003439">
    <property type="entry name" value="ABC_transporter-like_ATP-bd"/>
</dbReference>
<dbReference type="SUPFAM" id="SSF52540">
    <property type="entry name" value="P-loop containing nucleoside triphosphate hydrolases"/>
    <property type="match status" value="1"/>
</dbReference>